<proteinExistence type="predicted"/>
<name>A2EHL0_TRIV3</name>
<protein>
    <submittedName>
        <fullName evidence="2">Uncharacterized protein</fullName>
    </submittedName>
</protein>
<dbReference type="VEuPathDB" id="TrichDB:TVAG_142510"/>
<dbReference type="KEGG" id="tva:4765792"/>
<organism evidence="2 3">
    <name type="scientific">Trichomonas vaginalis (strain ATCC PRA-98 / G3)</name>
    <dbReference type="NCBI Taxonomy" id="412133"/>
    <lineage>
        <taxon>Eukaryota</taxon>
        <taxon>Metamonada</taxon>
        <taxon>Parabasalia</taxon>
        <taxon>Trichomonadida</taxon>
        <taxon>Trichomonadidae</taxon>
        <taxon>Trichomonas</taxon>
    </lineage>
</organism>
<evidence type="ECO:0000313" key="2">
    <source>
        <dbReference type="EMBL" id="EAY07897.1"/>
    </source>
</evidence>
<evidence type="ECO:0000256" key="1">
    <source>
        <dbReference type="SAM" id="Phobius"/>
    </source>
</evidence>
<evidence type="ECO:0000313" key="3">
    <source>
        <dbReference type="Proteomes" id="UP000001542"/>
    </source>
</evidence>
<dbReference type="AlphaFoldDB" id="A2EHL0"/>
<keyword evidence="1" id="KW-1133">Transmembrane helix</keyword>
<dbReference type="VEuPathDB" id="TrichDB:TVAGG3_0775770"/>
<keyword evidence="3" id="KW-1185">Reference proteome</keyword>
<sequence length="336" mass="37751">MFRHRLAVSRIPHEGSDESAFPDCEYPMITGDFIILEPNQEICTKDGYFIASNNTNYEVAARFYSPETEKYSEPVTVNKPLAVSYNKSTSRVYSKIKCLDTSSGCKLQIVEFYPSEIGHSEESVENNVYISDSKLLSYFSTKASGSYSQKVKHNYEIKKNGDKLKLISNIDSFNYNNINPSIKKITITSDNDKFDMDVYTGDNTLSNATKFSTEIDVSKDSFKEINEKFEKGEEAKLSVEGEVKLEYEKTGEPPEGTEKMLFEEDLEVILLGEDAVKTADQVKEDTKKTAKSKFPVWAIVVIVIAVVLVIAIIVVVVIIVIKKNKKISASDHGDDK</sequence>
<dbReference type="EMBL" id="DS113390">
    <property type="protein sequence ID" value="EAY07897.1"/>
    <property type="molecule type" value="Genomic_DNA"/>
</dbReference>
<dbReference type="SMR" id="A2EHL0"/>
<feature type="transmembrane region" description="Helical" evidence="1">
    <location>
        <begin position="296"/>
        <end position="321"/>
    </location>
</feature>
<keyword evidence="1" id="KW-0472">Membrane</keyword>
<reference evidence="2" key="2">
    <citation type="journal article" date="2007" name="Science">
        <title>Draft genome sequence of the sexually transmitted pathogen Trichomonas vaginalis.</title>
        <authorList>
            <person name="Carlton J.M."/>
            <person name="Hirt R.P."/>
            <person name="Silva J.C."/>
            <person name="Delcher A.L."/>
            <person name="Schatz M."/>
            <person name="Zhao Q."/>
            <person name="Wortman J.R."/>
            <person name="Bidwell S.L."/>
            <person name="Alsmark U.C.M."/>
            <person name="Besteiro S."/>
            <person name="Sicheritz-Ponten T."/>
            <person name="Noel C.J."/>
            <person name="Dacks J.B."/>
            <person name="Foster P.G."/>
            <person name="Simillion C."/>
            <person name="Van de Peer Y."/>
            <person name="Miranda-Saavedra D."/>
            <person name="Barton G.J."/>
            <person name="Westrop G.D."/>
            <person name="Mueller S."/>
            <person name="Dessi D."/>
            <person name="Fiori P.L."/>
            <person name="Ren Q."/>
            <person name="Paulsen I."/>
            <person name="Zhang H."/>
            <person name="Bastida-Corcuera F.D."/>
            <person name="Simoes-Barbosa A."/>
            <person name="Brown M.T."/>
            <person name="Hayes R.D."/>
            <person name="Mukherjee M."/>
            <person name="Okumura C.Y."/>
            <person name="Schneider R."/>
            <person name="Smith A.J."/>
            <person name="Vanacova S."/>
            <person name="Villalvazo M."/>
            <person name="Haas B.J."/>
            <person name="Pertea M."/>
            <person name="Feldblyum T.V."/>
            <person name="Utterback T.R."/>
            <person name="Shu C.L."/>
            <person name="Osoegawa K."/>
            <person name="de Jong P.J."/>
            <person name="Hrdy I."/>
            <person name="Horvathova L."/>
            <person name="Zubacova Z."/>
            <person name="Dolezal P."/>
            <person name="Malik S.B."/>
            <person name="Logsdon J.M. Jr."/>
            <person name="Henze K."/>
            <person name="Gupta A."/>
            <person name="Wang C.C."/>
            <person name="Dunne R.L."/>
            <person name="Upcroft J.A."/>
            <person name="Upcroft P."/>
            <person name="White O."/>
            <person name="Salzberg S.L."/>
            <person name="Tang P."/>
            <person name="Chiu C.-H."/>
            <person name="Lee Y.-S."/>
            <person name="Embley T.M."/>
            <person name="Coombs G.H."/>
            <person name="Mottram J.C."/>
            <person name="Tachezy J."/>
            <person name="Fraser-Liggett C.M."/>
            <person name="Johnson P.J."/>
        </authorList>
    </citation>
    <scope>NUCLEOTIDE SEQUENCE [LARGE SCALE GENOMIC DNA]</scope>
    <source>
        <strain evidence="2">G3</strain>
    </source>
</reference>
<keyword evidence="1" id="KW-0812">Transmembrane</keyword>
<dbReference type="PANTHER" id="PTHR16861:SF4">
    <property type="entry name" value="SH3 DOMAIN PROTEIN (AFU_ORTHOLOGUE AFUA_1G13610)"/>
    <property type="match status" value="1"/>
</dbReference>
<reference evidence="2" key="1">
    <citation type="submission" date="2006-10" db="EMBL/GenBank/DDBJ databases">
        <authorList>
            <person name="Amadeo P."/>
            <person name="Zhao Q."/>
            <person name="Wortman J."/>
            <person name="Fraser-Liggett C."/>
            <person name="Carlton J."/>
        </authorList>
    </citation>
    <scope>NUCLEOTIDE SEQUENCE</scope>
    <source>
        <strain evidence="2">G3</strain>
    </source>
</reference>
<dbReference type="InParanoid" id="A2EHL0"/>
<dbReference type="RefSeq" id="XP_001320120.1">
    <property type="nucleotide sequence ID" value="XM_001320085.1"/>
</dbReference>
<gene>
    <name evidence="2" type="ORF">TVAG_142510</name>
</gene>
<accession>A2EHL0</accession>
<dbReference type="PANTHER" id="PTHR16861">
    <property type="entry name" value="GLYCOPROTEIN 38"/>
    <property type="match status" value="1"/>
</dbReference>
<dbReference type="Proteomes" id="UP000001542">
    <property type="component" value="Unassembled WGS sequence"/>
</dbReference>